<dbReference type="Proteomes" id="UP001325680">
    <property type="component" value="Chromosome"/>
</dbReference>
<evidence type="ECO:0000256" key="3">
    <source>
        <dbReference type="ARBA" id="ARBA00017473"/>
    </source>
</evidence>
<evidence type="ECO:0000256" key="9">
    <source>
        <dbReference type="HAMAP-Rule" id="MF_00061"/>
    </source>
</evidence>
<dbReference type="InterPro" id="IPR014721">
    <property type="entry name" value="Ribsml_uS5_D2-typ_fold_subgr"/>
</dbReference>
<evidence type="ECO:0000256" key="2">
    <source>
        <dbReference type="ARBA" id="ARBA00012052"/>
    </source>
</evidence>
<dbReference type="Pfam" id="PF00288">
    <property type="entry name" value="GHMP_kinases_N"/>
    <property type="match status" value="1"/>
</dbReference>
<comment type="similarity">
    <text evidence="1 9">Belongs to the GHMP kinase family. IspE subfamily.</text>
</comment>
<keyword evidence="4 9" id="KW-0808">Transferase</keyword>
<evidence type="ECO:0000256" key="7">
    <source>
        <dbReference type="ARBA" id="ARBA00022840"/>
    </source>
</evidence>
<evidence type="ECO:0000256" key="1">
    <source>
        <dbReference type="ARBA" id="ARBA00009684"/>
    </source>
</evidence>
<evidence type="ECO:0000313" key="13">
    <source>
        <dbReference type="Proteomes" id="UP001325680"/>
    </source>
</evidence>
<dbReference type="Pfam" id="PF08544">
    <property type="entry name" value="GHMP_kinases_C"/>
    <property type="match status" value="1"/>
</dbReference>
<proteinExistence type="inferred from homology"/>
<dbReference type="Gene3D" id="3.30.70.890">
    <property type="entry name" value="GHMP kinase, C-terminal domain"/>
    <property type="match status" value="1"/>
</dbReference>
<feature type="domain" description="GHMP kinase N-terminal" evidence="10">
    <location>
        <begin position="63"/>
        <end position="139"/>
    </location>
</feature>
<keyword evidence="13" id="KW-1185">Reference proteome</keyword>
<gene>
    <name evidence="9 12" type="primary">ispE</name>
    <name evidence="12" type="ORF">U0035_21945</name>
</gene>
<sequence>MIRFSNCKINIGLYITGKRPDGYHNLETVFFPLPLYDVIELIEAPETAITVTGQLIPGRLEDNIIIKAWSLLKKDFPQLPSVHFYLLKNIPAGAGMGAGSANGAHTLIALNQKFSLQLTEEQLLQYALQLGSDCPFFILNRPVLATGRGEVFAGTHLDLSGYRIVIVNPGIHISTPWAFSRLQPATPLLPLEKSIVKPVQEWKSFVFNDFEAAVFSEYTEIRNIKELLYHTGAVYALMSGSGSTVYGIFEKSQNVILNFPENYFIRQINL</sequence>
<dbReference type="InterPro" id="IPR004424">
    <property type="entry name" value="IspE"/>
</dbReference>
<dbReference type="InterPro" id="IPR013750">
    <property type="entry name" value="GHMP_kinase_C_dom"/>
</dbReference>
<keyword evidence="9" id="KW-0414">Isoprene biosynthesis</keyword>
<dbReference type="NCBIfam" id="TIGR00154">
    <property type="entry name" value="ispE"/>
    <property type="match status" value="1"/>
</dbReference>
<dbReference type="InterPro" id="IPR020568">
    <property type="entry name" value="Ribosomal_Su5_D2-typ_SF"/>
</dbReference>
<evidence type="ECO:0000313" key="12">
    <source>
        <dbReference type="EMBL" id="WQD38339.1"/>
    </source>
</evidence>
<dbReference type="PANTHER" id="PTHR43527">
    <property type="entry name" value="4-DIPHOSPHOCYTIDYL-2-C-METHYL-D-ERYTHRITOL KINASE, CHLOROPLASTIC"/>
    <property type="match status" value="1"/>
</dbReference>
<feature type="active site" evidence="9">
    <location>
        <position position="8"/>
    </location>
</feature>
<keyword evidence="5 9" id="KW-0547">Nucleotide-binding</keyword>
<name>A0ABZ0W729_9BACT</name>
<comment type="pathway">
    <text evidence="9">Isoprenoid biosynthesis; isopentenyl diphosphate biosynthesis via DXP pathway; isopentenyl diphosphate from 1-deoxy-D-xylulose 5-phosphate: step 3/6.</text>
</comment>
<evidence type="ECO:0000256" key="5">
    <source>
        <dbReference type="ARBA" id="ARBA00022741"/>
    </source>
</evidence>
<evidence type="ECO:0000259" key="10">
    <source>
        <dbReference type="Pfam" id="PF00288"/>
    </source>
</evidence>
<keyword evidence="6 9" id="KW-0418">Kinase</keyword>
<evidence type="ECO:0000256" key="4">
    <source>
        <dbReference type="ARBA" id="ARBA00022679"/>
    </source>
</evidence>
<evidence type="ECO:0000256" key="6">
    <source>
        <dbReference type="ARBA" id="ARBA00022777"/>
    </source>
</evidence>
<evidence type="ECO:0000259" key="11">
    <source>
        <dbReference type="Pfam" id="PF08544"/>
    </source>
</evidence>
<reference evidence="12 13" key="1">
    <citation type="submission" date="2023-12" db="EMBL/GenBank/DDBJ databases">
        <title>Genome sequencing and assembly of bacterial species from a model synthetic community.</title>
        <authorList>
            <person name="Hogle S.L."/>
        </authorList>
    </citation>
    <scope>NUCLEOTIDE SEQUENCE [LARGE SCALE GENOMIC DNA]</scope>
    <source>
        <strain evidence="12 13">HAMBI_3031</strain>
    </source>
</reference>
<dbReference type="HAMAP" id="MF_00061">
    <property type="entry name" value="IspE"/>
    <property type="match status" value="1"/>
</dbReference>
<dbReference type="PIRSF" id="PIRSF010376">
    <property type="entry name" value="IspE"/>
    <property type="match status" value="1"/>
</dbReference>
<dbReference type="GO" id="GO:0050515">
    <property type="term" value="F:4-(cytidine 5'-diphospho)-2-C-methyl-D-erythritol kinase activity"/>
    <property type="evidence" value="ECO:0007669"/>
    <property type="project" value="UniProtKB-EC"/>
</dbReference>
<comment type="caution">
    <text evidence="9">Lacks conserved residue(s) required for the propagation of feature annotation.</text>
</comment>
<organism evidence="12 13">
    <name type="scientific">Niabella yanshanensis</name>
    <dbReference type="NCBI Taxonomy" id="577386"/>
    <lineage>
        <taxon>Bacteria</taxon>
        <taxon>Pseudomonadati</taxon>
        <taxon>Bacteroidota</taxon>
        <taxon>Chitinophagia</taxon>
        <taxon>Chitinophagales</taxon>
        <taxon>Chitinophagaceae</taxon>
        <taxon>Niabella</taxon>
    </lineage>
</organism>
<dbReference type="PANTHER" id="PTHR43527:SF2">
    <property type="entry name" value="4-DIPHOSPHOCYTIDYL-2-C-METHYL-D-ERYTHRITOL KINASE, CHLOROPLASTIC"/>
    <property type="match status" value="1"/>
</dbReference>
<dbReference type="InterPro" id="IPR006204">
    <property type="entry name" value="GHMP_kinase_N_dom"/>
</dbReference>
<dbReference type="SUPFAM" id="SSF54211">
    <property type="entry name" value="Ribosomal protein S5 domain 2-like"/>
    <property type="match status" value="1"/>
</dbReference>
<dbReference type="EMBL" id="CP139960">
    <property type="protein sequence ID" value="WQD38339.1"/>
    <property type="molecule type" value="Genomic_DNA"/>
</dbReference>
<accession>A0ABZ0W729</accession>
<evidence type="ECO:0000256" key="8">
    <source>
        <dbReference type="ARBA" id="ARBA00032554"/>
    </source>
</evidence>
<comment type="catalytic activity">
    <reaction evidence="9">
        <text>4-CDP-2-C-methyl-D-erythritol + ATP = 4-CDP-2-C-methyl-D-erythritol 2-phosphate + ADP + H(+)</text>
        <dbReference type="Rhea" id="RHEA:18437"/>
        <dbReference type="ChEBI" id="CHEBI:15378"/>
        <dbReference type="ChEBI" id="CHEBI:30616"/>
        <dbReference type="ChEBI" id="CHEBI:57823"/>
        <dbReference type="ChEBI" id="CHEBI:57919"/>
        <dbReference type="ChEBI" id="CHEBI:456216"/>
        <dbReference type="EC" id="2.7.1.148"/>
    </reaction>
</comment>
<dbReference type="Gene3D" id="3.30.230.10">
    <property type="match status" value="1"/>
</dbReference>
<feature type="domain" description="GHMP kinase C-terminal" evidence="11">
    <location>
        <begin position="208"/>
        <end position="256"/>
    </location>
</feature>
<feature type="active site" evidence="9">
    <location>
        <position position="133"/>
    </location>
</feature>
<protein>
    <recommendedName>
        <fullName evidence="3 9">4-diphosphocytidyl-2-C-methyl-D-erythritol kinase</fullName>
        <shortName evidence="9">CMK</shortName>
        <ecNumber evidence="2 9">2.7.1.148</ecNumber>
    </recommendedName>
    <alternativeName>
        <fullName evidence="8 9">4-(cytidine-5'-diphospho)-2-C-methyl-D-erythritol kinase</fullName>
    </alternativeName>
</protein>
<dbReference type="SUPFAM" id="SSF55060">
    <property type="entry name" value="GHMP Kinase, C-terminal domain"/>
    <property type="match status" value="1"/>
</dbReference>
<comment type="function">
    <text evidence="9">Catalyzes the phosphorylation of the position 2 hydroxy group of 4-diphosphocytidyl-2C-methyl-D-erythritol.</text>
</comment>
<keyword evidence="7 9" id="KW-0067">ATP-binding</keyword>
<dbReference type="InterPro" id="IPR036554">
    <property type="entry name" value="GHMP_kinase_C_sf"/>
</dbReference>
<dbReference type="EC" id="2.7.1.148" evidence="2 9"/>
<dbReference type="RefSeq" id="WP_114791104.1">
    <property type="nucleotide sequence ID" value="NZ_CP139960.1"/>
</dbReference>